<dbReference type="PANTHER" id="PTHR46890">
    <property type="entry name" value="NON-LTR RETROLELEMENT REVERSE TRANSCRIPTASE-LIKE PROTEIN-RELATED"/>
    <property type="match status" value="1"/>
</dbReference>
<accession>A0AAW2IXR4</accession>
<dbReference type="PANTHER" id="PTHR46890:SF48">
    <property type="entry name" value="RNA-DIRECTED DNA POLYMERASE"/>
    <property type="match status" value="1"/>
</dbReference>
<dbReference type="EMBL" id="JACGWK010001509">
    <property type="protein sequence ID" value="KAL0286922.1"/>
    <property type="molecule type" value="Genomic_DNA"/>
</dbReference>
<protein>
    <recommendedName>
        <fullName evidence="2">Reverse transcriptase</fullName>
    </recommendedName>
</protein>
<proteinExistence type="predicted"/>
<comment type="caution">
    <text evidence="1">The sequence shown here is derived from an EMBL/GenBank/DDBJ whole genome shotgun (WGS) entry which is preliminary data.</text>
</comment>
<reference evidence="1" key="2">
    <citation type="journal article" date="2024" name="Plant">
        <title>Genomic evolution and insights into agronomic trait innovations of Sesamum species.</title>
        <authorList>
            <person name="Miao H."/>
            <person name="Wang L."/>
            <person name="Qu L."/>
            <person name="Liu H."/>
            <person name="Sun Y."/>
            <person name="Le M."/>
            <person name="Wang Q."/>
            <person name="Wei S."/>
            <person name="Zheng Y."/>
            <person name="Lin W."/>
            <person name="Duan Y."/>
            <person name="Cao H."/>
            <person name="Xiong S."/>
            <person name="Wang X."/>
            <person name="Wei L."/>
            <person name="Li C."/>
            <person name="Ma Q."/>
            <person name="Ju M."/>
            <person name="Zhao R."/>
            <person name="Li G."/>
            <person name="Mu C."/>
            <person name="Tian Q."/>
            <person name="Mei H."/>
            <person name="Zhang T."/>
            <person name="Gao T."/>
            <person name="Zhang H."/>
        </authorList>
    </citation>
    <scope>NUCLEOTIDE SEQUENCE</scope>
    <source>
        <strain evidence="1">G01</strain>
    </source>
</reference>
<organism evidence="1">
    <name type="scientific">Sesamum angustifolium</name>
    <dbReference type="NCBI Taxonomy" id="2727405"/>
    <lineage>
        <taxon>Eukaryota</taxon>
        <taxon>Viridiplantae</taxon>
        <taxon>Streptophyta</taxon>
        <taxon>Embryophyta</taxon>
        <taxon>Tracheophyta</taxon>
        <taxon>Spermatophyta</taxon>
        <taxon>Magnoliopsida</taxon>
        <taxon>eudicotyledons</taxon>
        <taxon>Gunneridae</taxon>
        <taxon>Pentapetalae</taxon>
        <taxon>asterids</taxon>
        <taxon>lamiids</taxon>
        <taxon>Lamiales</taxon>
        <taxon>Pedaliaceae</taxon>
        <taxon>Sesamum</taxon>
    </lineage>
</organism>
<evidence type="ECO:0008006" key="2">
    <source>
        <dbReference type="Google" id="ProtNLM"/>
    </source>
</evidence>
<reference evidence="1" key="1">
    <citation type="submission" date="2020-06" db="EMBL/GenBank/DDBJ databases">
        <authorList>
            <person name="Li T."/>
            <person name="Hu X."/>
            <person name="Zhang T."/>
            <person name="Song X."/>
            <person name="Zhang H."/>
            <person name="Dai N."/>
            <person name="Sheng W."/>
            <person name="Hou X."/>
            <person name="Wei L."/>
        </authorList>
    </citation>
    <scope>NUCLEOTIDE SEQUENCE</scope>
    <source>
        <strain evidence="1">G01</strain>
        <tissue evidence="1">Leaf</tissue>
    </source>
</reference>
<sequence length="179" mass="19989">MDNQQEITDSTQIKESPVHFFGSILCDTSATSLPHDFPFQFPQVQQDAIFNLCQPPSQEDIKEVVFSINKDNVAGLDRLSSAFFQACWDTIVEDVFAAVTNFFRGTPMPRSFTATSIILIPKNDSPQSWSEFKPISLCYVTNKILSKLVYTKISHALPHLIPIPAHGLGLIADIFSPKK</sequence>
<dbReference type="AlphaFoldDB" id="A0AAW2IXR4"/>
<gene>
    <name evidence="1" type="ORF">Sangu_2715700</name>
</gene>
<name>A0AAW2IXR4_9LAMI</name>
<dbReference type="InterPro" id="IPR052343">
    <property type="entry name" value="Retrotransposon-Effector_Assoc"/>
</dbReference>
<evidence type="ECO:0000313" key="1">
    <source>
        <dbReference type="EMBL" id="KAL0286922.1"/>
    </source>
</evidence>